<evidence type="ECO:0000256" key="3">
    <source>
        <dbReference type="ARBA" id="ARBA00022605"/>
    </source>
</evidence>
<evidence type="ECO:0000256" key="6">
    <source>
        <dbReference type="ARBA" id="ARBA00022842"/>
    </source>
</evidence>
<keyword evidence="3 15" id="KW-0028">Amino-acid biosynthesis</keyword>
<keyword evidence="7 15" id="KW-0408">Iron</keyword>
<gene>
    <name evidence="15" type="primary">ilvD</name>
    <name evidence="18" type="ORF">CLV47_101259</name>
</gene>
<keyword evidence="6 15" id="KW-0460">Magnesium</keyword>
<dbReference type="NCBIfam" id="NF002068">
    <property type="entry name" value="PRK00911.1"/>
    <property type="match status" value="1"/>
</dbReference>
<dbReference type="GO" id="GO:0009097">
    <property type="term" value="P:isoleucine biosynthetic process"/>
    <property type="evidence" value="ECO:0007669"/>
    <property type="project" value="UniProtKB-UniRule"/>
</dbReference>
<dbReference type="InterPro" id="IPR050165">
    <property type="entry name" value="DHAD_IlvD/Edd"/>
</dbReference>
<evidence type="ECO:0000256" key="12">
    <source>
        <dbReference type="ARBA" id="ARBA00029436"/>
    </source>
</evidence>
<comment type="function">
    <text evidence="15">Functions in the biosynthesis of branched-chain amino acids. Catalyzes the dehydration of (2R,3R)-2,3-dihydroxy-3-methylpentanoate (2,3-dihydroxy-3-methylvalerate) into 2-oxo-3-methylpentanoate (2-oxo-3-methylvalerate) and of (2R)-2,3-dihydroxy-3-methylbutanoate (2,3-dihydroxyisovalerate) into 2-oxo-3-methylbutanoate (2-oxoisovalerate), the penultimate precursor to L-isoleucine and L-valine, respectively.</text>
</comment>
<comment type="cofactor">
    <cofactor evidence="1 15">
        <name>Mg(2+)</name>
        <dbReference type="ChEBI" id="CHEBI:18420"/>
    </cofactor>
</comment>
<dbReference type="InterPro" id="IPR000581">
    <property type="entry name" value="ILV_EDD_N"/>
</dbReference>
<evidence type="ECO:0000256" key="14">
    <source>
        <dbReference type="ARBA" id="ARBA00029490"/>
    </source>
</evidence>
<feature type="binding site" evidence="15">
    <location>
        <position position="86"/>
    </location>
    <ligand>
        <name>Mg(2+)</name>
        <dbReference type="ChEBI" id="CHEBI:18420"/>
    </ligand>
</feature>
<evidence type="ECO:0000256" key="7">
    <source>
        <dbReference type="ARBA" id="ARBA00023004"/>
    </source>
</evidence>
<dbReference type="GO" id="GO:0000287">
    <property type="term" value="F:magnesium ion binding"/>
    <property type="evidence" value="ECO:0007669"/>
    <property type="project" value="UniProtKB-UniRule"/>
</dbReference>
<organism evidence="18 19">
    <name type="scientific">Antricoccus suffuscus</name>
    <dbReference type="NCBI Taxonomy" id="1629062"/>
    <lineage>
        <taxon>Bacteria</taxon>
        <taxon>Bacillati</taxon>
        <taxon>Actinomycetota</taxon>
        <taxon>Actinomycetes</taxon>
        <taxon>Geodermatophilales</taxon>
        <taxon>Antricoccaceae</taxon>
        <taxon>Antricoccus</taxon>
    </lineage>
</organism>
<dbReference type="UniPathway" id="UPA00047">
    <property type="reaction ID" value="UER00057"/>
</dbReference>
<proteinExistence type="inferred from homology"/>
<comment type="pathway">
    <text evidence="13 15">Amino-acid biosynthesis; L-isoleucine biosynthesis; L-isoleucine from 2-oxobutanoate: step 3/4.</text>
</comment>
<evidence type="ECO:0000256" key="13">
    <source>
        <dbReference type="ARBA" id="ARBA00029437"/>
    </source>
</evidence>
<comment type="caution">
    <text evidence="18">The sequence shown here is derived from an EMBL/GenBank/DDBJ whole genome shotgun (WGS) entry which is preliminary data.</text>
</comment>
<feature type="binding site" evidence="15">
    <location>
        <position position="446"/>
    </location>
    <ligand>
        <name>Mg(2+)</name>
        <dbReference type="ChEBI" id="CHEBI:18420"/>
    </ligand>
</feature>
<feature type="domain" description="Dihydroxy-acid/6-phosphogluconate dehydratase C-terminal" evidence="17">
    <location>
        <begin position="364"/>
        <end position="553"/>
    </location>
</feature>
<evidence type="ECO:0000256" key="11">
    <source>
        <dbReference type="ARBA" id="ARBA00029304"/>
    </source>
</evidence>
<evidence type="ECO:0000256" key="9">
    <source>
        <dbReference type="ARBA" id="ARBA00023239"/>
    </source>
</evidence>
<dbReference type="Gene3D" id="3.50.30.80">
    <property type="entry name" value="IlvD/EDD C-terminal domain-like"/>
    <property type="match status" value="1"/>
</dbReference>
<dbReference type="Pfam" id="PF00920">
    <property type="entry name" value="ILVD_EDD_N"/>
    <property type="match status" value="1"/>
</dbReference>
<comment type="similarity">
    <text evidence="2 15">Belongs to the IlvD/Edd family.</text>
</comment>
<dbReference type="EMBL" id="PVUE01000001">
    <property type="protein sequence ID" value="PRZ44134.1"/>
    <property type="molecule type" value="Genomic_DNA"/>
</dbReference>
<dbReference type="InterPro" id="IPR056740">
    <property type="entry name" value="ILV_EDD_C"/>
</dbReference>
<dbReference type="GO" id="GO:0009099">
    <property type="term" value="P:L-valine biosynthetic process"/>
    <property type="evidence" value="ECO:0007669"/>
    <property type="project" value="UniProtKB-UniRule"/>
</dbReference>
<comment type="subunit">
    <text evidence="15">Homodimer.</text>
</comment>
<dbReference type="OrthoDB" id="9807077at2"/>
<comment type="catalytic activity">
    <reaction evidence="15">
        <text>(2R,3R)-2,3-dihydroxy-3-methylpentanoate = (S)-3-methyl-2-oxopentanoate + H2O</text>
        <dbReference type="Rhea" id="RHEA:27694"/>
        <dbReference type="ChEBI" id="CHEBI:15377"/>
        <dbReference type="ChEBI" id="CHEBI:35146"/>
        <dbReference type="ChEBI" id="CHEBI:49258"/>
        <dbReference type="EC" id="4.2.1.9"/>
    </reaction>
</comment>
<dbReference type="AlphaFoldDB" id="A0A2T1A6F2"/>
<evidence type="ECO:0000259" key="17">
    <source>
        <dbReference type="Pfam" id="PF24877"/>
    </source>
</evidence>
<dbReference type="PANTHER" id="PTHR21000">
    <property type="entry name" value="DIHYDROXY-ACID DEHYDRATASE DAD"/>
    <property type="match status" value="1"/>
</dbReference>
<evidence type="ECO:0000256" key="5">
    <source>
        <dbReference type="ARBA" id="ARBA00022723"/>
    </source>
</evidence>
<evidence type="ECO:0000256" key="1">
    <source>
        <dbReference type="ARBA" id="ARBA00001946"/>
    </source>
</evidence>
<dbReference type="HAMAP" id="MF_00012">
    <property type="entry name" value="IlvD"/>
    <property type="match status" value="1"/>
</dbReference>
<dbReference type="SUPFAM" id="SSF52016">
    <property type="entry name" value="LeuD/IlvD-like"/>
    <property type="match status" value="1"/>
</dbReference>
<protein>
    <recommendedName>
        <fullName evidence="14 15">Dihydroxy-acid dehydratase</fullName>
        <shortName evidence="15">DAD</shortName>
        <ecNumber evidence="14 15">4.2.1.9</ecNumber>
    </recommendedName>
</protein>
<accession>A0A2T1A6F2</accession>
<dbReference type="PANTHER" id="PTHR21000:SF5">
    <property type="entry name" value="DIHYDROXY-ACID DEHYDRATASE, MITOCHONDRIAL"/>
    <property type="match status" value="1"/>
</dbReference>
<keyword evidence="8 15" id="KW-0411">Iron-sulfur</keyword>
<evidence type="ECO:0000256" key="8">
    <source>
        <dbReference type="ARBA" id="ARBA00023014"/>
    </source>
</evidence>
<dbReference type="PROSITE" id="PS00886">
    <property type="entry name" value="ILVD_EDD_1"/>
    <property type="match status" value="1"/>
</dbReference>
<dbReference type="InterPro" id="IPR042096">
    <property type="entry name" value="Dihydro-acid_dehy_C"/>
</dbReference>
<dbReference type="SUPFAM" id="SSF143975">
    <property type="entry name" value="IlvD/EDD N-terminal domain-like"/>
    <property type="match status" value="1"/>
</dbReference>
<dbReference type="GO" id="GO:0004160">
    <property type="term" value="F:dihydroxy-acid dehydratase activity"/>
    <property type="evidence" value="ECO:0007669"/>
    <property type="project" value="UniProtKB-UniRule"/>
</dbReference>
<evidence type="ECO:0000259" key="16">
    <source>
        <dbReference type="Pfam" id="PF00920"/>
    </source>
</evidence>
<comment type="cofactor">
    <cofactor evidence="15">
        <name>[2Fe-2S] cluster</name>
        <dbReference type="ChEBI" id="CHEBI:190135"/>
    </cofactor>
    <text evidence="15">Binds 1 [2Fe-2S] cluster per subunit. This cluster acts as a Lewis acid cofactor.</text>
</comment>
<name>A0A2T1A6F2_9ACTN</name>
<comment type="caution">
    <text evidence="15">Lacks conserved residue(s) required for the propagation of feature annotation.</text>
</comment>
<evidence type="ECO:0000256" key="2">
    <source>
        <dbReference type="ARBA" id="ARBA00006486"/>
    </source>
</evidence>
<feature type="modified residue" description="N6-carboxylysine" evidence="15">
    <location>
        <position position="126"/>
    </location>
</feature>
<reference evidence="18 19" key="1">
    <citation type="submission" date="2018-03" db="EMBL/GenBank/DDBJ databases">
        <title>Genomic Encyclopedia of Archaeal and Bacterial Type Strains, Phase II (KMG-II): from individual species to whole genera.</title>
        <authorList>
            <person name="Goeker M."/>
        </authorList>
    </citation>
    <scope>NUCLEOTIDE SEQUENCE [LARGE SCALE GENOMIC DNA]</scope>
    <source>
        <strain evidence="18 19">DSM 100065</strain>
    </source>
</reference>
<dbReference type="GO" id="GO:0051537">
    <property type="term" value="F:2 iron, 2 sulfur cluster binding"/>
    <property type="evidence" value="ECO:0007669"/>
    <property type="project" value="UniProtKB-UniRule"/>
</dbReference>
<feature type="binding site" evidence="15">
    <location>
        <position position="54"/>
    </location>
    <ligand>
        <name>[2Fe-2S] cluster</name>
        <dbReference type="ChEBI" id="CHEBI:190135"/>
    </ligand>
</feature>
<evidence type="ECO:0000256" key="4">
    <source>
        <dbReference type="ARBA" id="ARBA00022714"/>
    </source>
</evidence>
<feature type="binding site" evidence="15">
    <location>
        <position position="125"/>
    </location>
    <ligand>
        <name>Mg(2+)</name>
        <dbReference type="ChEBI" id="CHEBI:18420"/>
    </ligand>
</feature>
<dbReference type="RefSeq" id="WP_106347183.1">
    <property type="nucleotide sequence ID" value="NZ_PVUE01000001.1"/>
</dbReference>
<keyword evidence="4 15" id="KW-0001">2Fe-2S</keyword>
<evidence type="ECO:0000313" key="18">
    <source>
        <dbReference type="EMBL" id="PRZ44134.1"/>
    </source>
</evidence>
<keyword evidence="10 15" id="KW-0100">Branched-chain amino acid biosynthesis</keyword>
<dbReference type="InterPro" id="IPR004404">
    <property type="entry name" value="DihydroxyA_deHydtase"/>
</dbReference>
<comment type="pathway">
    <text evidence="12 15">Amino-acid biosynthesis; L-valine biosynthesis; L-valine from pyruvate: step 3/4.</text>
</comment>
<sequence>MPRDVDSNKPHSGILTAPGRWAPRAMLRGAGFDSDDLAKPIVGIANTWSGAMPCNFHLRDLGEDVARGVRDAGGTPMEINTVAVSDGVLARGGASLISRDVIADSIELAATAYAFDAMVAIGACDKTNPGCVMALARVNIPAVYLYGGSVLPGRFHDRDVSIQTIAEAAGELAAGKATREDLDELERTAIPGPGSCAGMFTANTMGSAIEALGITAANVASAPASSDRRREMAYESGKLAVEALRRGVTPRDLITSESLHNAMTVVASMGGSTNAVLHLLAIAAEAGVELDIDEFQAVSDHTPHIGDFTPSGRYLMADLERIGGLPVVMRELLDAGLLAGDAPTVDGRTLAERLDGVSRPDGQDVVVPASAPLDPTGGWIILRGDLAPEGSVLKATGTTVRRHVGRARVFDSESAAYKAVQGGQIEAGDTIVVRYEGPVGGPGMSETARTTAAVVGRGLKDTVALITDGRFSGISHGIVIGHVAPEAAVGGPIALVQDGDIVTVDLDARRIDLDVTESELEVRRNLWRAPKPDYPMSVFAKYARTVSSASRGAVTSG</sequence>
<evidence type="ECO:0000256" key="15">
    <source>
        <dbReference type="HAMAP-Rule" id="MF_00012"/>
    </source>
</evidence>
<feature type="active site" description="Proton acceptor" evidence="15">
    <location>
        <position position="472"/>
    </location>
</feature>
<comment type="catalytic activity">
    <reaction evidence="11">
        <text>(2R)-2,3-dihydroxy-3-methylbutanoate = 3-methyl-2-oxobutanoate + H2O</text>
        <dbReference type="Rhea" id="RHEA:24809"/>
        <dbReference type="ChEBI" id="CHEBI:11851"/>
        <dbReference type="ChEBI" id="CHEBI:15377"/>
        <dbReference type="ChEBI" id="CHEBI:49072"/>
        <dbReference type="EC" id="4.2.1.9"/>
    </reaction>
    <physiologicalReaction direction="left-to-right" evidence="11">
        <dbReference type="Rhea" id="RHEA:24810"/>
    </physiologicalReaction>
</comment>
<dbReference type="InterPro" id="IPR020558">
    <property type="entry name" value="DiOHA_6PGluconate_deHydtase_CS"/>
</dbReference>
<evidence type="ECO:0000256" key="10">
    <source>
        <dbReference type="ARBA" id="ARBA00023304"/>
    </source>
</evidence>
<dbReference type="Proteomes" id="UP000237752">
    <property type="component" value="Unassembled WGS sequence"/>
</dbReference>
<dbReference type="EC" id="4.2.1.9" evidence="14 15"/>
<keyword evidence="5 15" id="KW-0479">Metal-binding</keyword>
<feature type="domain" description="Dihydroxy-acid/6-phosphogluconate dehydratase N-terminal" evidence="16">
    <location>
        <begin position="39"/>
        <end position="352"/>
    </location>
</feature>
<keyword evidence="19" id="KW-1185">Reference proteome</keyword>
<feature type="binding site" description="via carbamate group" evidence="15">
    <location>
        <position position="126"/>
    </location>
    <ligand>
        <name>Mg(2+)</name>
        <dbReference type="ChEBI" id="CHEBI:18420"/>
    </ligand>
</feature>
<keyword evidence="9 15" id="KW-0456">Lyase</keyword>
<dbReference type="UniPathway" id="UPA00049">
    <property type="reaction ID" value="UER00061"/>
</dbReference>
<dbReference type="FunFam" id="3.50.30.80:FF:000001">
    <property type="entry name" value="Dihydroxy-acid dehydratase"/>
    <property type="match status" value="1"/>
</dbReference>
<dbReference type="NCBIfam" id="TIGR00110">
    <property type="entry name" value="ilvD"/>
    <property type="match status" value="1"/>
</dbReference>
<dbReference type="Pfam" id="PF24877">
    <property type="entry name" value="ILV_EDD_C"/>
    <property type="match status" value="1"/>
</dbReference>
<evidence type="ECO:0000313" key="19">
    <source>
        <dbReference type="Proteomes" id="UP000237752"/>
    </source>
</evidence>
<dbReference type="InterPro" id="IPR037237">
    <property type="entry name" value="IlvD/EDD_N"/>
</dbReference>